<dbReference type="Proteomes" id="UP000039217">
    <property type="component" value="Unassembled WGS sequence"/>
</dbReference>
<dbReference type="Proteomes" id="UP000046680">
    <property type="component" value="Unassembled WGS sequence"/>
</dbReference>
<gene>
    <name evidence="1" type="ORF">ERS007657_04362</name>
    <name evidence="2" type="ORF">ERS007661_03925</name>
</gene>
<evidence type="ECO:0000313" key="3">
    <source>
        <dbReference type="Proteomes" id="UP000039217"/>
    </source>
</evidence>
<sequence length="68" mass="7387">MHGVIGVGPHGPIPQQQLLDLLGHRAVYWIRRRLRAVGQLTGRGRTEHPRQFGAVAGRCGTGIEQPVG</sequence>
<dbReference type="EMBL" id="CGCX01002864">
    <property type="protein sequence ID" value="CFS16930.1"/>
    <property type="molecule type" value="Genomic_DNA"/>
</dbReference>
<accession>A0A654U746</accession>
<dbReference type="AlphaFoldDB" id="A0A654U746"/>
<protein>
    <submittedName>
        <fullName evidence="1">Uncharacterized protein</fullName>
    </submittedName>
</protein>
<name>A0A654U746_MYCTX</name>
<reference evidence="3 4" key="1">
    <citation type="submission" date="2015-03" db="EMBL/GenBank/DDBJ databases">
        <authorList>
            <consortium name="Pathogen Informatics"/>
        </authorList>
    </citation>
    <scope>NUCLEOTIDE SEQUENCE [LARGE SCALE GENOMIC DNA]</scope>
    <source>
        <strain evidence="1 4">C09601061</strain>
        <strain evidence="2 3">D00501624</strain>
    </source>
</reference>
<evidence type="ECO:0000313" key="2">
    <source>
        <dbReference type="EMBL" id="CNW39704.1"/>
    </source>
</evidence>
<organism evidence="1 4">
    <name type="scientific">Mycobacterium tuberculosis</name>
    <dbReference type="NCBI Taxonomy" id="1773"/>
    <lineage>
        <taxon>Bacteria</taxon>
        <taxon>Bacillati</taxon>
        <taxon>Actinomycetota</taxon>
        <taxon>Actinomycetes</taxon>
        <taxon>Mycobacteriales</taxon>
        <taxon>Mycobacteriaceae</taxon>
        <taxon>Mycobacterium</taxon>
        <taxon>Mycobacterium tuberculosis complex</taxon>
    </lineage>
</organism>
<proteinExistence type="predicted"/>
<dbReference type="EMBL" id="CQQC01001978">
    <property type="protein sequence ID" value="CNW39704.1"/>
    <property type="molecule type" value="Genomic_DNA"/>
</dbReference>
<evidence type="ECO:0000313" key="1">
    <source>
        <dbReference type="EMBL" id="CFS16930.1"/>
    </source>
</evidence>
<evidence type="ECO:0000313" key="4">
    <source>
        <dbReference type="Proteomes" id="UP000046680"/>
    </source>
</evidence>